<reference evidence="2" key="2">
    <citation type="journal article" date="2024" name="Plant">
        <title>Genomic evolution and insights into agronomic trait innovations of Sesamum species.</title>
        <authorList>
            <person name="Miao H."/>
            <person name="Wang L."/>
            <person name="Qu L."/>
            <person name="Liu H."/>
            <person name="Sun Y."/>
            <person name="Le M."/>
            <person name="Wang Q."/>
            <person name="Wei S."/>
            <person name="Zheng Y."/>
            <person name="Lin W."/>
            <person name="Duan Y."/>
            <person name="Cao H."/>
            <person name="Xiong S."/>
            <person name="Wang X."/>
            <person name="Wei L."/>
            <person name="Li C."/>
            <person name="Ma Q."/>
            <person name="Ju M."/>
            <person name="Zhao R."/>
            <person name="Li G."/>
            <person name="Mu C."/>
            <person name="Tian Q."/>
            <person name="Mei H."/>
            <person name="Zhang T."/>
            <person name="Gao T."/>
            <person name="Zhang H."/>
        </authorList>
    </citation>
    <scope>NUCLEOTIDE SEQUENCE</scope>
    <source>
        <strain evidence="2">G02</strain>
    </source>
</reference>
<comment type="caution">
    <text evidence="2">The sequence shown here is derived from an EMBL/GenBank/DDBJ whole genome shotgun (WGS) entry which is preliminary data.</text>
</comment>
<reference evidence="2" key="1">
    <citation type="submission" date="2020-06" db="EMBL/GenBank/DDBJ databases">
        <authorList>
            <person name="Li T."/>
            <person name="Hu X."/>
            <person name="Zhang T."/>
            <person name="Song X."/>
            <person name="Zhang H."/>
            <person name="Dai N."/>
            <person name="Sheng W."/>
            <person name="Hou X."/>
            <person name="Wei L."/>
        </authorList>
    </citation>
    <scope>NUCLEOTIDE SEQUENCE</scope>
    <source>
        <strain evidence="2">G02</strain>
        <tissue evidence="2">Leaf</tissue>
    </source>
</reference>
<keyword evidence="1" id="KW-1133">Transmembrane helix</keyword>
<dbReference type="EMBL" id="JACGWJ010001118">
    <property type="protein sequence ID" value="KAL0284639.1"/>
    <property type="molecule type" value="Genomic_DNA"/>
</dbReference>
<feature type="transmembrane region" description="Helical" evidence="1">
    <location>
        <begin position="144"/>
        <end position="165"/>
    </location>
</feature>
<keyword evidence="1" id="KW-0472">Membrane</keyword>
<gene>
    <name evidence="2" type="ORF">Sradi_7191600</name>
</gene>
<sequence length="223" mass="25913">MKQSRGGELTQFDLEIKKTFYRQRNTIEREDNRENSDTEEHLNIIQSSMDHVGAVEKPMMDYPFPTTDGMISSIALPTIQANNFEIKLFIIQNIRSSVQFSGLPEEDPNKHLSNFFKLDRESLYDALEHFKGMLRRCSHHELPLWWQSIHYFGIYFVVLIPYVRISVKHHNKAHRPNGTTVQQLDCALDGRHEINCQGLGLERSKSRTSRVLLRLALEVAFIG</sequence>
<dbReference type="AlphaFoldDB" id="A0AAW2IQD0"/>
<protein>
    <submittedName>
        <fullName evidence="2">Uncharacterized protein</fullName>
    </submittedName>
</protein>
<accession>A0AAW2IQD0</accession>
<name>A0AAW2IQD0_SESRA</name>
<evidence type="ECO:0000313" key="2">
    <source>
        <dbReference type="EMBL" id="KAL0284639.1"/>
    </source>
</evidence>
<evidence type="ECO:0000256" key="1">
    <source>
        <dbReference type="SAM" id="Phobius"/>
    </source>
</evidence>
<keyword evidence="1" id="KW-0812">Transmembrane</keyword>
<organism evidence="2">
    <name type="scientific">Sesamum radiatum</name>
    <name type="common">Black benniseed</name>
    <dbReference type="NCBI Taxonomy" id="300843"/>
    <lineage>
        <taxon>Eukaryota</taxon>
        <taxon>Viridiplantae</taxon>
        <taxon>Streptophyta</taxon>
        <taxon>Embryophyta</taxon>
        <taxon>Tracheophyta</taxon>
        <taxon>Spermatophyta</taxon>
        <taxon>Magnoliopsida</taxon>
        <taxon>eudicotyledons</taxon>
        <taxon>Gunneridae</taxon>
        <taxon>Pentapetalae</taxon>
        <taxon>asterids</taxon>
        <taxon>lamiids</taxon>
        <taxon>Lamiales</taxon>
        <taxon>Pedaliaceae</taxon>
        <taxon>Sesamum</taxon>
    </lineage>
</organism>
<proteinExistence type="predicted"/>